<comment type="caution">
    <text evidence="5">The sequence shown here is derived from an EMBL/GenBank/DDBJ whole genome shotgun (WGS) entry which is preliminary data.</text>
</comment>
<dbReference type="SUPFAM" id="SSF49373">
    <property type="entry name" value="Invasin/intimin cell-adhesion fragments"/>
    <property type="match status" value="1"/>
</dbReference>
<dbReference type="InterPro" id="IPR003644">
    <property type="entry name" value="Calx_beta"/>
</dbReference>
<evidence type="ECO:0000313" key="6">
    <source>
        <dbReference type="Proteomes" id="UP000319732"/>
    </source>
</evidence>
<evidence type="ECO:0000256" key="3">
    <source>
        <dbReference type="ARBA" id="ARBA00022837"/>
    </source>
</evidence>
<dbReference type="SUPFAM" id="SSF141072">
    <property type="entry name" value="CalX-like"/>
    <property type="match status" value="1"/>
</dbReference>
<dbReference type="OrthoDB" id="9758386at2"/>
<reference evidence="5 6" key="1">
    <citation type="submission" date="2019-06" db="EMBL/GenBank/DDBJ databases">
        <title>Whole genome sequence for Cellvibrionaceae sp. R142.</title>
        <authorList>
            <person name="Wang G."/>
        </authorList>
    </citation>
    <scope>NUCLEOTIDE SEQUENCE [LARGE SCALE GENOMIC DNA]</scope>
    <source>
        <strain evidence="5 6">R142</strain>
    </source>
</reference>
<dbReference type="Proteomes" id="UP000319732">
    <property type="component" value="Unassembled WGS sequence"/>
</dbReference>
<keyword evidence="2" id="KW-0677">Repeat</keyword>
<dbReference type="InterPro" id="IPR003343">
    <property type="entry name" value="Big_2"/>
</dbReference>
<dbReference type="SUPFAM" id="SSF52047">
    <property type="entry name" value="RNI-like"/>
    <property type="match status" value="1"/>
</dbReference>
<dbReference type="Gene3D" id="2.60.40.10">
    <property type="entry name" value="Immunoglobulins"/>
    <property type="match status" value="1"/>
</dbReference>
<dbReference type="Pfam" id="PF02368">
    <property type="entry name" value="Big_2"/>
    <property type="match status" value="1"/>
</dbReference>
<protein>
    <recommendedName>
        <fullName evidence="4">Calx-beta domain-containing protein</fullName>
    </recommendedName>
</protein>
<dbReference type="RefSeq" id="WP_142905499.1">
    <property type="nucleotide sequence ID" value="NZ_ML660096.1"/>
</dbReference>
<dbReference type="InterPro" id="IPR008964">
    <property type="entry name" value="Invasin/intimin_cell_adhesion"/>
</dbReference>
<dbReference type="Pfam" id="PF03160">
    <property type="entry name" value="Calx-beta"/>
    <property type="match status" value="1"/>
</dbReference>
<keyword evidence="1" id="KW-0732">Signal</keyword>
<dbReference type="Gene3D" id="2.60.40.1080">
    <property type="match status" value="1"/>
</dbReference>
<keyword evidence="3" id="KW-0106">Calcium</keyword>
<dbReference type="GO" id="GO:0007154">
    <property type="term" value="P:cell communication"/>
    <property type="evidence" value="ECO:0007669"/>
    <property type="project" value="InterPro"/>
</dbReference>
<feature type="domain" description="Calx-beta" evidence="4">
    <location>
        <begin position="155"/>
        <end position="252"/>
    </location>
</feature>
<evidence type="ECO:0000313" key="5">
    <source>
        <dbReference type="EMBL" id="TQV74276.1"/>
    </source>
</evidence>
<keyword evidence="6" id="KW-1185">Reference proteome</keyword>
<name>A0A545TAN8_9GAMM</name>
<evidence type="ECO:0000256" key="2">
    <source>
        <dbReference type="ARBA" id="ARBA00022737"/>
    </source>
</evidence>
<evidence type="ECO:0000259" key="4">
    <source>
        <dbReference type="SMART" id="SM00237"/>
    </source>
</evidence>
<accession>A0A545TAN8</accession>
<evidence type="ECO:0000256" key="1">
    <source>
        <dbReference type="ARBA" id="ARBA00022729"/>
    </source>
</evidence>
<organism evidence="5 6">
    <name type="scientific">Exilibacterium tricleocarpae</name>
    <dbReference type="NCBI Taxonomy" id="2591008"/>
    <lineage>
        <taxon>Bacteria</taxon>
        <taxon>Pseudomonadati</taxon>
        <taxon>Pseudomonadota</taxon>
        <taxon>Gammaproteobacteria</taxon>
        <taxon>Cellvibrionales</taxon>
        <taxon>Cellvibrionaceae</taxon>
        <taxon>Exilibacterium</taxon>
    </lineage>
</organism>
<dbReference type="Gene3D" id="2.60.40.2030">
    <property type="match status" value="1"/>
</dbReference>
<dbReference type="AlphaFoldDB" id="A0A545TAN8"/>
<dbReference type="EMBL" id="VHSG01000017">
    <property type="protein sequence ID" value="TQV74276.1"/>
    <property type="molecule type" value="Genomic_DNA"/>
</dbReference>
<dbReference type="InterPro" id="IPR013783">
    <property type="entry name" value="Ig-like_fold"/>
</dbReference>
<gene>
    <name evidence="5" type="ORF">FKG94_16875</name>
</gene>
<proteinExistence type="predicted"/>
<dbReference type="SMART" id="SM00237">
    <property type="entry name" value="Calx_beta"/>
    <property type="match status" value="1"/>
</dbReference>
<dbReference type="GO" id="GO:0016020">
    <property type="term" value="C:membrane"/>
    <property type="evidence" value="ECO:0007669"/>
    <property type="project" value="InterPro"/>
</dbReference>
<dbReference type="InterPro" id="IPR038081">
    <property type="entry name" value="CalX-like_sf"/>
</dbReference>
<sequence>MNCNRVVPDLDRHMFLPGFRRRAAAFSVKTCYRTLLWSLVLMLLAGCGGGGSPSSAEQPVTDPVVGEELDILPQVSAGGRQFADPNVLVFLRGSASAAAGATITEVLWTQVSGPEVTIPDPNQLENAIVVPDLREETELSFRLTAQDSEGRVNASTAFLFVRPTGAFARVVGGTVDERDGAARFVVKLNAPQAAETVVNYATRSGTAEEGSDYLASVGSLSFAAGETEKTVTITIFDTDATEDDEYFNLDISVVSVDNPASNTGSMLIRNNPDPIAVNEIAFTNAGPITMVVGESTANPIDPATVIGAGAISYASSSPAVAGVDQQGLVTAVAVGTTTITAIKAADASAPSSTASYELTVTMAAETLVLPVVNTTRTVVGLALSSGTATVDWGDGSPTEIIENQRIEDLFGAGSLTHNYAQTTSGNVTIAFSDGFAAVKGFLSIDDGLQLDVEALSDLTNIEVISFFSDNSVVNGALASLSNNTLLRELRVVSRRGNFSGDISELPPAITQLTVRAQQGNFTGDIADIPDSMVGFSVISANTITGTVADIPAALVSFQVNGLNTVTGTVAEIPTNVTSFSVAGTNTISGNIEDLHGDLRSVFISGFNTIGGDLGLVRNNGTLSLSVIGNNTITAGVADIPATITNFNVAGNNTLFGNIEDLHPEANSVSITGNNTIAGNIDLLTNNSTLSITVGGANSITGTVAGISPAIRQLNLSGVNTLSGNIQDLHPDIRVFDISGRNTIAGDLGLLRADGLVRLRLSGDNAMAGFTTPPLWNPPRLDVLNLFAGNCMGFNSGQVDSLLIFLNNQLGRAVLTTASIRINRCGDGPRTPVSDTAVSELQSKGYFVATNEEDPI</sequence>